<dbReference type="Proteomes" id="UP000000844">
    <property type="component" value="Chromosome"/>
</dbReference>
<proteinExistence type="predicted"/>
<protein>
    <recommendedName>
        <fullName evidence="1">DUF218 domain-containing protein</fullName>
    </recommendedName>
</protein>
<keyword evidence="3" id="KW-1185">Reference proteome</keyword>
<evidence type="ECO:0000259" key="1">
    <source>
        <dbReference type="Pfam" id="PF02698"/>
    </source>
</evidence>
<dbReference type="PANTHER" id="PTHR30336">
    <property type="entry name" value="INNER MEMBRANE PROTEIN, PROBABLE PERMEASE"/>
    <property type="match status" value="1"/>
</dbReference>
<dbReference type="GO" id="GO:0005886">
    <property type="term" value="C:plasma membrane"/>
    <property type="evidence" value="ECO:0007669"/>
    <property type="project" value="TreeGrafter"/>
</dbReference>
<dbReference type="eggNOG" id="COG2949">
    <property type="taxonomic scope" value="Bacteria"/>
</dbReference>
<organism evidence="2 3">
    <name type="scientific">Stackebrandtia nassauensis (strain DSM 44728 / CIP 108903 / NRRL B-16338 / NBRC 102104 / LLR-40K-21)</name>
    <dbReference type="NCBI Taxonomy" id="446470"/>
    <lineage>
        <taxon>Bacteria</taxon>
        <taxon>Bacillati</taxon>
        <taxon>Actinomycetota</taxon>
        <taxon>Actinomycetes</taxon>
        <taxon>Glycomycetales</taxon>
        <taxon>Glycomycetaceae</taxon>
        <taxon>Stackebrandtia</taxon>
    </lineage>
</organism>
<dbReference type="InterPro" id="IPR051599">
    <property type="entry name" value="Cell_Envelope_Assoc"/>
</dbReference>
<name>D3Q7H2_STANL</name>
<feature type="domain" description="DUF218" evidence="1">
    <location>
        <begin position="53"/>
        <end position="169"/>
    </location>
</feature>
<gene>
    <name evidence="2" type="ordered locus">Snas_4671</name>
</gene>
<dbReference type="PANTHER" id="PTHR30336:SF6">
    <property type="entry name" value="INTEGRAL MEMBRANE PROTEIN"/>
    <property type="match status" value="1"/>
</dbReference>
<evidence type="ECO:0000313" key="2">
    <source>
        <dbReference type="EMBL" id="ADD44314.1"/>
    </source>
</evidence>
<dbReference type="CDD" id="cd06259">
    <property type="entry name" value="YdcF-like"/>
    <property type="match status" value="1"/>
</dbReference>
<dbReference type="STRING" id="446470.Snas_4671"/>
<dbReference type="InterPro" id="IPR003848">
    <property type="entry name" value="DUF218"/>
</dbReference>
<dbReference type="OrthoDB" id="9782395at2"/>
<accession>D3Q7H2</accession>
<dbReference type="Pfam" id="PF02698">
    <property type="entry name" value="DUF218"/>
    <property type="match status" value="1"/>
</dbReference>
<evidence type="ECO:0000313" key="3">
    <source>
        <dbReference type="Proteomes" id="UP000000844"/>
    </source>
</evidence>
<dbReference type="HOGENOM" id="CLU_051474_0_0_11"/>
<dbReference type="KEGG" id="sna:Snas_4671"/>
<dbReference type="AlphaFoldDB" id="D3Q7H2"/>
<sequence length="225" mass="24867">MRVLRWWSFRRLVVLALVASLGLSAVVGVARWWVAAGADGHVYGVGEVPKAPVVMVLGARVYEGGRPSPFLEARLELARRLYEAGKAEVVLVSGDNGQEEYNEVDPMREWLIERGVPGERVVGDYAGFDTYDSCVRAREVFGVEALTVVTQGFHVERAVTLCRQAGIEANGVGDDSVRRYPRPWKVGTVREWAANVKAGWDVLMGREPVYPGPRESSVEDVLRGR</sequence>
<reference evidence="2 3" key="1">
    <citation type="journal article" date="2009" name="Stand. Genomic Sci.">
        <title>Complete genome sequence of Stackebrandtia nassauensis type strain (LLR-40K-21).</title>
        <authorList>
            <person name="Munk C."/>
            <person name="Lapidus A."/>
            <person name="Copeland A."/>
            <person name="Jando M."/>
            <person name="Mayilraj S."/>
            <person name="Glavina Del Rio T."/>
            <person name="Nolan M."/>
            <person name="Chen F."/>
            <person name="Lucas S."/>
            <person name="Tice H."/>
            <person name="Cheng J.F."/>
            <person name="Han C."/>
            <person name="Detter J.C."/>
            <person name="Bruce D."/>
            <person name="Goodwin L."/>
            <person name="Chain P."/>
            <person name="Pitluck S."/>
            <person name="Goker M."/>
            <person name="Ovchinikova G."/>
            <person name="Pati A."/>
            <person name="Ivanova N."/>
            <person name="Mavromatis K."/>
            <person name="Chen A."/>
            <person name="Palaniappan K."/>
            <person name="Land M."/>
            <person name="Hauser L."/>
            <person name="Chang Y.J."/>
            <person name="Jeffries C.D."/>
            <person name="Bristow J."/>
            <person name="Eisen J.A."/>
            <person name="Markowitz V."/>
            <person name="Hugenholtz P."/>
            <person name="Kyrpides N.C."/>
            <person name="Klenk H.P."/>
        </authorList>
    </citation>
    <scope>NUCLEOTIDE SEQUENCE [LARGE SCALE GENOMIC DNA]</scope>
    <source>
        <strain evidence="3">DSM 44728 / CIP 108903 / NRRL B-16338 / NBRC 102104 / LLR-40K-21</strain>
    </source>
</reference>
<dbReference type="EMBL" id="CP001778">
    <property type="protein sequence ID" value="ADD44314.1"/>
    <property type="molecule type" value="Genomic_DNA"/>
</dbReference>